<dbReference type="GeneID" id="78008577"/>
<dbReference type="OrthoDB" id="9940591at2"/>
<accession>A0A845FDD3</accession>
<organism evidence="2 3">
    <name type="scientific">Halobacillus litoralis</name>
    <dbReference type="NCBI Taxonomy" id="45668"/>
    <lineage>
        <taxon>Bacteria</taxon>
        <taxon>Bacillati</taxon>
        <taxon>Bacillota</taxon>
        <taxon>Bacilli</taxon>
        <taxon>Bacillales</taxon>
        <taxon>Bacillaceae</taxon>
        <taxon>Halobacillus</taxon>
    </lineage>
</organism>
<sequence length="81" mass="8182">MNNRALGVLLVGLSLLTGVIAYSIGELITAIKMSAAHVSASISGADGPGIGWGGNPILTTVPILAIAICILLGFVVLLKRN</sequence>
<gene>
    <name evidence="2" type="ORF">GLW00_16320</name>
</gene>
<dbReference type="EMBL" id="WMFA01000008">
    <property type="protein sequence ID" value="MYL72413.1"/>
    <property type="molecule type" value="Genomic_DNA"/>
</dbReference>
<dbReference type="AlphaFoldDB" id="A0A845FDD3"/>
<proteinExistence type="predicted"/>
<comment type="caution">
    <text evidence="2">The sequence shown here is derived from an EMBL/GenBank/DDBJ whole genome shotgun (WGS) entry which is preliminary data.</text>
</comment>
<dbReference type="RefSeq" id="WP_160915824.1">
    <property type="nucleotide sequence ID" value="NZ_WMFA01000008.1"/>
</dbReference>
<evidence type="ECO:0000256" key="1">
    <source>
        <dbReference type="SAM" id="Phobius"/>
    </source>
</evidence>
<dbReference type="Proteomes" id="UP000450457">
    <property type="component" value="Unassembled WGS sequence"/>
</dbReference>
<name>A0A845FDD3_9BACI</name>
<keyword evidence="1" id="KW-0472">Membrane</keyword>
<keyword evidence="1" id="KW-1133">Transmembrane helix</keyword>
<feature type="transmembrane region" description="Helical" evidence="1">
    <location>
        <begin position="57"/>
        <end position="78"/>
    </location>
</feature>
<keyword evidence="1" id="KW-0812">Transmembrane</keyword>
<protein>
    <submittedName>
        <fullName evidence="2">Uncharacterized protein</fullName>
    </submittedName>
</protein>
<reference evidence="2 3" key="1">
    <citation type="submission" date="2019-11" db="EMBL/GenBank/DDBJ databases">
        <title>Genome sequences of 17 halophilic strains isolated from different environments.</title>
        <authorList>
            <person name="Furrow R.E."/>
        </authorList>
    </citation>
    <scope>NUCLEOTIDE SEQUENCE [LARGE SCALE GENOMIC DNA]</scope>
    <source>
        <strain evidence="2 3">SL-4</strain>
    </source>
</reference>
<evidence type="ECO:0000313" key="2">
    <source>
        <dbReference type="EMBL" id="MYL72413.1"/>
    </source>
</evidence>
<evidence type="ECO:0000313" key="3">
    <source>
        <dbReference type="Proteomes" id="UP000450457"/>
    </source>
</evidence>